<gene>
    <name evidence="2" type="ORF">RHOBADRAFT_41475</name>
</gene>
<dbReference type="AlphaFoldDB" id="A0A194SA48"/>
<dbReference type="RefSeq" id="XP_018273531.1">
    <property type="nucleotide sequence ID" value="XM_018413892.1"/>
</dbReference>
<protein>
    <recommendedName>
        <fullName evidence="1">F-box domain-containing protein</fullName>
    </recommendedName>
</protein>
<dbReference type="Proteomes" id="UP000053890">
    <property type="component" value="Unassembled WGS sequence"/>
</dbReference>
<evidence type="ECO:0000313" key="3">
    <source>
        <dbReference type="Proteomes" id="UP000053890"/>
    </source>
</evidence>
<accession>A0A194SA48</accession>
<dbReference type="InterPro" id="IPR032675">
    <property type="entry name" value="LRR_dom_sf"/>
</dbReference>
<dbReference type="EMBL" id="KQ474074">
    <property type="protein sequence ID" value="KPV77482.1"/>
    <property type="molecule type" value="Genomic_DNA"/>
</dbReference>
<dbReference type="Gene3D" id="1.20.1280.50">
    <property type="match status" value="1"/>
</dbReference>
<dbReference type="Pfam" id="PF12937">
    <property type="entry name" value="F-box-like"/>
    <property type="match status" value="1"/>
</dbReference>
<dbReference type="Gene3D" id="3.80.10.10">
    <property type="entry name" value="Ribonuclease Inhibitor"/>
    <property type="match status" value="1"/>
</dbReference>
<reference evidence="2 3" key="1">
    <citation type="journal article" date="2015" name="Front. Microbiol.">
        <title>Genome sequence of the plant growth promoting endophytic yeast Rhodotorula graminis WP1.</title>
        <authorList>
            <person name="Firrincieli A."/>
            <person name="Otillar R."/>
            <person name="Salamov A."/>
            <person name="Schmutz J."/>
            <person name="Khan Z."/>
            <person name="Redman R.S."/>
            <person name="Fleck N.D."/>
            <person name="Lindquist E."/>
            <person name="Grigoriev I.V."/>
            <person name="Doty S.L."/>
        </authorList>
    </citation>
    <scope>NUCLEOTIDE SEQUENCE [LARGE SCALE GENOMIC DNA]</scope>
    <source>
        <strain evidence="2 3">WP1</strain>
    </source>
</reference>
<keyword evidence="3" id="KW-1185">Reference proteome</keyword>
<feature type="domain" description="F-box" evidence="1">
    <location>
        <begin position="4"/>
        <end position="56"/>
    </location>
</feature>
<evidence type="ECO:0000259" key="1">
    <source>
        <dbReference type="Pfam" id="PF12937"/>
    </source>
</evidence>
<evidence type="ECO:0000313" key="2">
    <source>
        <dbReference type="EMBL" id="KPV77482.1"/>
    </source>
</evidence>
<organism evidence="2 3">
    <name type="scientific">Rhodotorula graminis (strain WP1)</name>
    <dbReference type="NCBI Taxonomy" id="578459"/>
    <lineage>
        <taxon>Eukaryota</taxon>
        <taxon>Fungi</taxon>
        <taxon>Dikarya</taxon>
        <taxon>Basidiomycota</taxon>
        <taxon>Pucciniomycotina</taxon>
        <taxon>Microbotryomycetes</taxon>
        <taxon>Sporidiobolales</taxon>
        <taxon>Sporidiobolaceae</taxon>
        <taxon>Rhodotorula</taxon>
    </lineage>
</organism>
<name>A0A194SA48_RHOGW</name>
<proteinExistence type="predicted"/>
<sequence>MSTNLPDELLALIFDHLAADRAHLDTRRGTKQGLASACLASRRLRRLAQPVLWRQVEVRSAAQVDRVRRCAALSGLGGCVVVYRVLPARQSAPPFPVNKALAASAFLKNVEEVDLSSSQDETLHLGGLVPFSKLRRLSLALFKVSRSPSVAFATLEHLRLEDCGLPGSPAQPWLRHANFPALRVVDLVDFTGDRLSIRPTLDDLFGGDMLGQLDYVYVQAAPVGPAADTDLTRRAPPIFLHLWDAESHVVPAFALFLVLDLSSPKKMLDAAAAWLARPTAAFAVPTPTLVLSTQVRAFASTRPAVASALARFETQCVARGVRLVWVEERGSLAELFVLPEVQQLSRELRAAARVQA</sequence>
<dbReference type="GeneID" id="28974341"/>
<dbReference type="InterPro" id="IPR001810">
    <property type="entry name" value="F-box_dom"/>
</dbReference>
<dbReference type="SUPFAM" id="SSF52047">
    <property type="entry name" value="RNI-like"/>
    <property type="match status" value="1"/>
</dbReference>